<evidence type="ECO:0000256" key="7">
    <source>
        <dbReference type="ARBA" id="ARBA00022989"/>
    </source>
</evidence>
<keyword evidence="5" id="KW-0929">Antimicrobial</keyword>
<dbReference type="AlphaFoldDB" id="A0A9X4SJW1"/>
<evidence type="ECO:0000259" key="13">
    <source>
        <dbReference type="Pfam" id="PF01024"/>
    </source>
</evidence>
<evidence type="ECO:0000256" key="12">
    <source>
        <dbReference type="SAM" id="Phobius"/>
    </source>
</evidence>
<keyword evidence="11" id="KW-0175">Coiled coil</keyword>
<dbReference type="Gene3D" id="1.10.490.30">
    <property type="entry name" value="Colicin"/>
    <property type="match status" value="1"/>
</dbReference>
<keyword evidence="6 12" id="KW-0812">Transmembrane</keyword>
<evidence type="ECO:0000256" key="3">
    <source>
        <dbReference type="ARBA" id="ARBA00004370"/>
    </source>
</evidence>
<name>A0A9X4SJW1_9PAST</name>
<comment type="similarity">
    <text evidence="4">Belongs to the channel forming colicin family.</text>
</comment>
<comment type="caution">
    <text evidence="14">The sequence shown here is derived from an EMBL/GenBank/DDBJ whole genome shotgun (WGS) entry which is preliminary data.</text>
</comment>
<dbReference type="GO" id="GO:0050829">
    <property type="term" value="P:defense response to Gram-negative bacterium"/>
    <property type="evidence" value="ECO:0007669"/>
    <property type="project" value="InterPro"/>
</dbReference>
<evidence type="ECO:0000256" key="6">
    <source>
        <dbReference type="ARBA" id="ARBA00022692"/>
    </source>
</evidence>
<dbReference type="Proteomes" id="UP001155500">
    <property type="component" value="Unassembled WGS sequence"/>
</dbReference>
<dbReference type="GO" id="GO:0016020">
    <property type="term" value="C:membrane"/>
    <property type="evidence" value="ECO:0007669"/>
    <property type="project" value="UniProtKB-SubCell"/>
</dbReference>
<evidence type="ECO:0000256" key="8">
    <source>
        <dbReference type="ARBA" id="ARBA00023022"/>
    </source>
</evidence>
<comment type="subcellular location">
    <subcellularLocation>
        <location evidence="3">Membrane</location>
    </subcellularLocation>
</comment>
<dbReference type="InterPro" id="IPR000293">
    <property type="entry name" value="Channel_colicin_C"/>
</dbReference>
<dbReference type="PRINTS" id="PR00280">
    <property type="entry name" value="CHANLCOLICIN"/>
</dbReference>
<gene>
    <name evidence="14" type="ORF">A6A20_02605</name>
</gene>
<dbReference type="GO" id="GO:0031640">
    <property type="term" value="P:killing of cells of another organism"/>
    <property type="evidence" value="ECO:0007669"/>
    <property type="project" value="UniProtKB-KW"/>
</dbReference>
<evidence type="ECO:0000256" key="4">
    <source>
        <dbReference type="ARBA" id="ARBA00007595"/>
    </source>
</evidence>
<evidence type="ECO:0000313" key="14">
    <source>
        <dbReference type="EMBL" id="MDG6894539.1"/>
    </source>
</evidence>
<proteinExistence type="inferred from homology"/>
<evidence type="ECO:0000256" key="9">
    <source>
        <dbReference type="ARBA" id="ARBA00023048"/>
    </source>
</evidence>
<feature type="transmembrane region" description="Helical" evidence="12">
    <location>
        <begin position="365"/>
        <end position="395"/>
    </location>
</feature>
<feature type="domain" description="Channel forming colicins" evidence="13">
    <location>
        <begin position="229"/>
        <end position="406"/>
    </location>
</feature>
<evidence type="ECO:0000256" key="1">
    <source>
        <dbReference type="ARBA" id="ARBA00002178"/>
    </source>
</evidence>
<dbReference type="EMBL" id="LWID01000001">
    <property type="protein sequence ID" value="MDG6894539.1"/>
    <property type="molecule type" value="Genomic_DNA"/>
</dbReference>
<dbReference type="GO" id="GO:0140911">
    <property type="term" value="F:pore-forming activity"/>
    <property type="evidence" value="ECO:0007669"/>
    <property type="project" value="InterPro"/>
</dbReference>
<dbReference type="Pfam" id="PF01024">
    <property type="entry name" value="Colicin"/>
    <property type="match status" value="1"/>
</dbReference>
<reference evidence="14" key="1">
    <citation type="submission" date="2016-03" db="EMBL/GenBank/DDBJ databases">
        <title>Co-evolution between Pasteurellaceae and their hosts.</title>
        <authorList>
            <person name="Hansen M.J."/>
            <person name="Bojesen A.M."/>
            <person name="Planet P."/>
        </authorList>
    </citation>
    <scope>NUCLEOTIDE SEQUENCE</scope>
    <source>
        <strain evidence="14">146/S8/89</strain>
    </source>
</reference>
<keyword evidence="7 12" id="KW-1133">Transmembrane helix</keyword>
<keyword evidence="10 12" id="KW-0472">Membrane</keyword>
<keyword evidence="8" id="KW-0044">Antibiotic</keyword>
<protein>
    <recommendedName>
        <fullName evidence="13">Channel forming colicins domain-containing protein</fullName>
    </recommendedName>
</protein>
<comment type="function">
    <text evidence="2">Colicins are polypeptide toxins produced by and active against E.coli and closely related bacteria.</text>
</comment>
<evidence type="ECO:0000256" key="2">
    <source>
        <dbReference type="ARBA" id="ARBA00003197"/>
    </source>
</evidence>
<evidence type="ECO:0000256" key="10">
    <source>
        <dbReference type="ARBA" id="ARBA00023136"/>
    </source>
</evidence>
<dbReference type="SUPFAM" id="SSF56837">
    <property type="entry name" value="Colicin"/>
    <property type="match status" value="1"/>
</dbReference>
<organism evidence="14 15">
    <name type="scientific">Volucribacter amazonae</name>
    <dbReference type="NCBI Taxonomy" id="256731"/>
    <lineage>
        <taxon>Bacteria</taxon>
        <taxon>Pseudomonadati</taxon>
        <taxon>Pseudomonadota</taxon>
        <taxon>Gammaproteobacteria</taxon>
        <taxon>Pasteurellales</taxon>
        <taxon>Pasteurellaceae</taxon>
        <taxon>Volucribacter</taxon>
    </lineage>
</organism>
<keyword evidence="9" id="KW-0078">Bacteriocin</keyword>
<sequence>MTLEPIFVISSDDPAPITIGGKPYYPGPSFNISYEVPAHIIVKPIDLKLGRVGLVNLAEFTIKIRDIDNNINSYKAQLSRDEINSAILDAKTWLEIYALDFESSKEIEFYIEILESALNILDNAENSLSNLQIEANNKFDNLLKNNIVRLSNFKDFKDSKPWLISAAYESNIAHFGSTRMRQEYIRLWRENIEIPQSKILIEKQKIEATLSKLLDINDILNKRIEYLKQKELQTNAEYISTFFEHISEKYGLLAEKEAKKLADSVKGKKIRNIDEAIKALDKYNKNFNKKINKKDREAILKALESLDMKSISNDLYNFNKVFKYTGTVFSVASLIEKIKEGYESDNWTPFYIEVEKQLLDKAATYVVGLALVTLTGASLGIIGYGILMVVISALISDELVEELHNLFIE</sequence>
<dbReference type="InterPro" id="IPR038283">
    <property type="entry name" value="Channel_colicin_C_sf"/>
</dbReference>
<comment type="function">
    <text evidence="1">This colicin is a channel-forming colicin. This class of transmembrane toxins depolarize the cytoplasmic membrane, leading to dissipation of cellular energy.</text>
</comment>
<feature type="coiled-coil region" evidence="11">
    <location>
        <begin position="114"/>
        <end position="141"/>
    </location>
</feature>
<keyword evidence="15" id="KW-1185">Reference proteome</keyword>
<evidence type="ECO:0000313" key="15">
    <source>
        <dbReference type="Proteomes" id="UP001155500"/>
    </source>
</evidence>
<evidence type="ECO:0000256" key="11">
    <source>
        <dbReference type="SAM" id="Coils"/>
    </source>
</evidence>
<accession>A0A9X4SJW1</accession>
<evidence type="ECO:0000256" key="5">
    <source>
        <dbReference type="ARBA" id="ARBA00022529"/>
    </source>
</evidence>